<dbReference type="EMBL" id="VTPC01008825">
    <property type="protein sequence ID" value="KAF2892286.1"/>
    <property type="molecule type" value="Genomic_DNA"/>
</dbReference>
<keyword evidence="2" id="KW-1185">Reference proteome</keyword>
<evidence type="ECO:0000313" key="2">
    <source>
        <dbReference type="Proteomes" id="UP000801492"/>
    </source>
</evidence>
<organism evidence="1 2">
    <name type="scientific">Ignelater luminosus</name>
    <name type="common">Cucubano</name>
    <name type="synonym">Pyrophorus luminosus</name>
    <dbReference type="NCBI Taxonomy" id="2038154"/>
    <lineage>
        <taxon>Eukaryota</taxon>
        <taxon>Metazoa</taxon>
        <taxon>Ecdysozoa</taxon>
        <taxon>Arthropoda</taxon>
        <taxon>Hexapoda</taxon>
        <taxon>Insecta</taxon>
        <taxon>Pterygota</taxon>
        <taxon>Neoptera</taxon>
        <taxon>Endopterygota</taxon>
        <taxon>Coleoptera</taxon>
        <taxon>Polyphaga</taxon>
        <taxon>Elateriformia</taxon>
        <taxon>Elateroidea</taxon>
        <taxon>Elateridae</taxon>
        <taxon>Agrypninae</taxon>
        <taxon>Pyrophorini</taxon>
        <taxon>Ignelater</taxon>
    </lineage>
</organism>
<proteinExistence type="predicted"/>
<feature type="non-terminal residue" evidence="1">
    <location>
        <position position="1"/>
    </location>
</feature>
<dbReference type="Gene3D" id="3.10.10.10">
    <property type="entry name" value="HIV Type 1 Reverse Transcriptase, subunit A, domain 1"/>
    <property type="match status" value="1"/>
</dbReference>
<dbReference type="SUPFAM" id="SSF56672">
    <property type="entry name" value="DNA/RNA polymerases"/>
    <property type="match status" value="1"/>
</dbReference>
<dbReference type="GO" id="GO:0071897">
    <property type="term" value="P:DNA biosynthetic process"/>
    <property type="evidence" value="ECO:0007669"/>
    <property type="project" value="UniProtKB-ARBA"/>
</dbReference>
<name>A0A8K0CVX3_IGNLU</name>
<dbReference type="Proteomes" id="UP000801492">
    <property type="component" value="Unassembled WGS sequence"/>
</dbReference>
<protein>
    <submittedName>
        <fullName evidence="1">Uncharacterized protein</fullName>
    </submittedName>
</protein>
<sequence>MQGEGGTSANQITATYMKQIQPADLAQRIKYPYPSSQTPQLGNFERQRAILKIKPNPMLGLLDSGSSVKLVGKTGMDIPIGLGLELDTSNIIKCTVADGSTCKTLGKIRTLVCLINKIQISYILMAPNLSELILWMDWMKLSMDVVTNLKVDFWHFGVLKKVSVSGIQAEDALTSEQRDRLKMLSRKKFSQIGKGLGFTNVTEHKITIEHGTRPIKQRYYPVSPFKHKIIDKELDMDMIEPSASAWPYPILLVPKKNKTD</sequence>
<gene>
    <name evidence="1" type="ORF">ILUMI_13886</name>
</gene>
<dbReference type="OrthoDB" id="6784012at2759"/>
<dbReference type="InterPro" id="IPR043502">
    <property type="entry name" value="DNA/RNA_pol_sf"/>
</dbReference>
<dbReference type="AlphaFoldDB" id="A0A8K0CVX3"/>
<accession>A0A8K0CVX3</accession>
<evidence type="ECO:0000313" key="1">
    <source>
        <dbReference type="EMBL" id="KAF2892286.1"/>
    </source>
</evidence>
<reference evidence="1" key="1">
    <citation type="submission" date="2019-08" db="EMBL/GenBank/DDBJ databases">
        <title>The genome of the North American firefly Photinus pyralis.</title>
        <authorList>
            <consortium name="Photinus pyralis genome working group"/>
            <person name="Fallon T.R."/>
            <person name="Sander Lower S.E."/>
            <person name="Weng J.-K."/>
        </authorList>
    </citation>
    <scope>NUCLEOTIDE SEQUENCE</scope>
    <source>
        <strain evidence="1">TRF0915ILg1</strain>
        <tissue evidence="1">Whole body</tissue>
    </source>
</reference>
<comment type="caution">
    <text evidence="1">The sequence shown here is derived from an EMBL/GenBank/DDBJ whole genome shotgun (WGS) entry which is preliminary data.</text>
</comment>